<keyword evidence="4 5" id="KW-0732">Signal</keyword>
<dbReference type="NCBIfam" id="TIGR00787">
    <property type="entry name" value="dctP"/>
    <property type="match status" value="1"/>
</dbReference>
<dbReference type="NCBIfam" id="NF037995">
    <property type="entry name" value="TRAP_S1"/>
    <property type="match status" value="1"/>
</dbReference>
<gene>
    <name evidence="6" type="ORF">E0L93_00370</name>
</gene>
<feature type="chain" id="PRO_5038444101" evidence="5">
    <location>
        <begin position="23"/>
        <end position="330"/>
    </location>
</feature>
<sequence length="330" mass="35963">MRAACKYVLLVAAAVLTAATLAACGAAGEEEQTLELGHVWPEDDYQAEGVARFAEEVEELTGGSVTVNISPAGQLGGDREILEGLELGTNDMWVGGAGVYNAITPVGQLFPAPFMFDDLDAAAETYDGEIGEEIKQRIEEDTDTVALAFWDRGPRHLTLNSAAEQPEDLAGKRIRVPENPIFIETWRALGASPTPMEFPEVFTALQQGTIDGQENPLALTHSSGFYDVQSHLMLTGHVIEPIAVAISAGAWEGLSEEQQDALVEAANGAAKEEVAQITRDQEEEFRRLLEEEGMTVIEPDREAYREATEGIVEENFPEISDLYNRIVEQR</sequence>
<dbReference type="OrthoDB" id="9815946at2"/>
<dbReference type="PIRSF" id="PIRSF006470">
    <property type="entry name" value="DctB"/>
    <property type="match status" value="1"/>
</dbReference>
<dbReference type="AlphaFoldDB" id="A0A4R1BSR5"/>
<evidence type="ECO:0000313" key="6">
    <source>
        <dbReference type="EMBL" id="TCJ20721.1"/>
    </source>
</evidence>
<keyword evidence="7" id="KW-1185">Reference proteome</keyword>
<dbReference type="PROSITE" id="PS51257">
    <property type="entry name" value="PROKAR_LIPOPROTEIN"/>
    <property type="match status" value="1"/>
</dbReference>
<evidence type="ECO:0000313" key="7">
    <source>
        <dbReference type="Proteomes" id="UP000295244"/>
    </source>
</evidence>
<evidence type="ECO:0000256" key="1">
    <source>
        <dbReference type="ARBA" id="ARBA00004196"/>
    </source>
</evidence>
<comment type="caution">
    <text evidence="6">The sequence shown here is derived from an EMBL/GenBank/DDBJ whole genome shotgun (WGS) entry which is preliminary data.</text>
</comment>
<evidence type="ECO:0000256" key="4">
    <source>
        <dbReference type="ARBA" id="ARBA00022729"/>
    </source>
</evidence>
<dbReference type="InterPro" id="IPR038404">
    <property type="entry name" value="TRAP_DctP_sf"/>
</dbReference>
<dbReference type="PANTHER" id="PTHR33376">
    <property type="match status" value="1"/>
</dbReference>
<comment type="similarity">
    <text evidence="2">Belongs to the bacterial solute-binding protein 7 family.</text>
</comment>
<protein>
    <submittedName>
        <fullName evidence="6">TRAP transporter substrate-binding protein</fullName>
    </submittedName>
</protein>
<dbReference type="CDD" id="cd13603">
    <property type="entry name" value="PBP2_TRAP_Siap_TeaA_like"/>
    <property type="match status" value="1"/>
</dbReference>
<evidence type="ECO:0000256" key="2">
    <source>
        <dbReference type="ARBA" id="ARBA00009023"/>
    </source>
</evidence>
<reference evidence="6 7" key="1">
    <citation type="submission" date="2019-03" db="EMBL/GenBank/DDBJ databases">
        <title>Whole genome sequence of a novel Rubrobacter taiwanensis strain, isolated from Yellowstone National Park.</title>
        <authorList>
            <person name="Freed S."/>
            <person name="Ramaley R.F."/>
            <person name="Kyndt J.A."/>
        </authorList>
    </citation>
    <scope>NUCLEOTIDE SEQUENCE [LARGE SCALE GENOMIC DNA]</scope>
    <source>
        <strain evidence="6 7">Yellowstone</strain>
    </source>
</reference>
<dbReference type="Proteomes" id="UP000295244">
    <property type="component" value="Unassembled WGS sequence"/>
</dbReference>
<organism evidence="6 7">
    <name type="scientific">Rubrobacter taiwanensis</name>
    <dbReference type="NCBI Taxonomy" id="185139"/>
    <lineage>
        <taxon>Bacteria</taxon>
        <taxon>Bacillati</taxon>
        <taxon>Actinomycetota</taxon>
        <taxon>Rubrobacteria</taxon>
        <taxon>Rubrobacterales</taxon>
        <taxon>Rubrobacteraceae</taxon>
        <taxon>Rubrobacter</taxon>
    </lineage>
</organism>
<dbReference type="GO" id="GO:0055085">
    <property type="term" value="P:transmembrane transport"/>
    <property type="evidence" value="ECO:0007669"/>
    <property type="project" value="InterPro"/>
</dbReference>
<dbReference type="InterPro" id="IPR004682">
    <property type="entry name" value="TRAP_DctP"/>
</dbReference>
<comment type="subcellular location">
    <subcellularLocation>
        <location evidence="1">Cell envelope</location>
    </subcellularLocation>
</comment>
<accession>A0A4R1BSR5</accession>
<keyword evidence="3" id="KW-0813">Transport</keyword>
<proteinExistence type="inferred from homology"/>
<feature type="signal peptide" evidence="5">
    <location>
        <begin position="1"/>
        <end position="22"/>
    </location>
</feature>
<dbReference type="Gene3D" id="3.40.190.170">
    <property type="entry name" value="Bacterial extracellular solute-binding protein, family 7"/>
    <property type="match status" value="1"/>
</dbReference>
<dbReference type="PANTHER" id="PTHR33376:SF4">
    <property type="entry name" value="SIALIC ACID-BINDING PERIPLASMIC PROTEIN SIAP"/>
    <property type="match status" value="1"/>
</dbReference>
<dbReference type="Pfam" id="PF03480">
    <property type="entry name" value="DctP"/>
    <property type="match status" value="1"/>
</dbReference>
<dbReference type="EMBL" id="SKBU01000001">
    <property type="protein sequence ID" value="TCJ20721.1"/>
    <property type="molecule type" value="Genomic_DNA"/>
</dbReference>
<evidence type="ECO:0000256" key="5">
    <source>
        <dbReference type="SAM" id="SignalP"/>
    </source>
</evidence>
<dbReference type="GO" id="GO:0030288">
    <property type="term" value="C:outer membrane-bounded periplasmic space"/>
    <property type="evidence" value="ECO:0007669"/>
    <property type="project" value="InterPro"/>
</dbReference>
<name>A0A4R1BSR5_9ACTN</name>
<evidence type="ECO:0000256" key="3">
    <source>
        <dbReference type="ARBA" id="ARBA00022448"/>
    </source>
</evidence>
<dbReference type="InterPro" id="IPR018389">
    <property type="entry name" value="DctP_fam"/>
</dbReference>